<keyword evidence="7 8" id="KW-0472">Membrane</keyword>
<feature type="transmembrane region" description="Helical" evidence="8">
    <location>
        <begin position="309"/>
        <end position="332"/>
    </location>
</feature>
<dbReference type="GO" id="GO:0005886">
    <property type="term" value="C:plasma membrane"/>
    <property type="evidence" value="ECO:0007669"/>
    <property type="project" value="UniProtKB-SubCell"/>
</dbReference>
<feature type="transmembrane region" description="Helical" evidence="8">
    <location>
        <begin position="253"/>
        <end position="275"/>
    </location>
</feature>
<evidence type="ECO:0000256" key="1">
    <source>
        <dbReference type="ARBA" id="ARBA00004651"/>
    </source>
</evidence>
<accession>A0A848FBE1</accession>
<dbReference type="Proteomes" id="UP000574067">
    <property type="component" value="Unassembled WGS sequence"/>
</dbReference>
<dbReference type="PANTHER" id="PTHR42929:SF3">
    <property type="entry name" value="PUTRESCINE TRANSPORT SYSTEM PERMEASE PROTEIN POTH"/>
    <property type="match status" value="1"/>
</dbReference>
<dbReference type="CDD" id="cd06261">
    <property type="entry name" value="TM_PBP2"/>
    <property type="match status" value="1"/>
</dbReference>
<name>A0A848FBE1_9BURK</name>
<dbReference type="Gene3D" id="1.10.3720.10">
    <property type="entry name" value="MetI-like"/>
    <property type="match status" value="1"/>
</dbReference>
<dbReference type="PANTHER" id="PTHR42929">
    <property type="entry name" value="INNER MEMBRANE ABC TRANSPORTER PERMEASE PROTEIN YDCU-RELATED-RELATED"/>
    <property type="match status" value="1"/>
</dbReference>
<evidence type="ECO:0000313" key="10">
    <source>
        <dbReference type="EMBL" id="NML16618.1"/>
    </source>
</evidence>
<dbReference type="InterPro" id="IPR035906">
    <property type="entry name" value="MetI-like_sf"/>
</dbReference>
<sequence>MSALPSPATPAAATARVAPVSALPEPVDAATAPVPRAGWLRRPGGRRAVIGVPFGWLVVFFLLPFLIVLRISFASMDGALVSELLKYADGRVTLTLELGNYAMLFNDGLYWRTYALSLAYAAVTTLLCLGIGYPFAYFMARSAPSLQPLLLMGVMLPFWTSFLLRVYAWKGLLDAETGWVGIALTQLKLDHLLLALGAIPALGQYMYSPFSLVLGMVYTYLPFMVLPLYANLAKLDLRLLEAAQDLGATPWQAFWGVTVPLSRAGIVAGAMLVFIPCVGEYVIPELLGGPQTLMIGRVLWDEFFSNNDWPMASAVAVVMVLLILVPLALFNANQARAAEPRP</sequence>
<dbReference type="EMBL" id="JABBFW010000011">
    <property type="protein sequence ID" value="NML16618.1"/>
    <property type="molecule type" value="Genomic_DNA"/>
</dbReference>
<keyword evidence="3 8" id="KW-0813">Transport</keyword>
<organism evidence="10 11">
    <name type="scientific">Azohydromonas caseinilytica</name>
    <dbReference type="NCBI Taxonomy" id="2728836"/>
    <lineage>
        <taxon>Bacteria</taxon>
        <taxon>Pseudomonadati</taxon>
        <taxon>Pseudomonadota</taxon>
        <taxon>Betaproteobacteria</taxon>
        <taxon>Burkholderiales</taxon>
        <taxon>Sphaerotilaceae</taxon>
        <taxon>Azohydromonas</taxon>
    </lineage>
</organism>
<keyword evidence="5 8" id="KW-0812">Transmembrane</keyword>
<keyword evidence="4" id="KW-1003">Cell membrane</keyword>
<comment type="caution">
    <text evidence="10">The sequence shown here is derived from an EMBL/GenBank/DDBJ whole genome shotgun (WGS) entry which is preliminary data.</text>
</comment>
<keyword evidence="6 8" id="KW-1133">Transmembrane helix</keyword>
<dbReference type="AlphaFoldDB" id="A0A848FBE1"/>
<evidence type="ECO:0000256" key="6">
    <source>
        <dbReference type="ARBA" id="ARBA00022989"/>
    </source>
</evidence>
<evidence type="ECO:0000313" key="11">
    <source>
        <dbReference type="Proteomes" id="UP000574067"/>
    </source>
</evidence>
<reference evidence="10 11" key="1">
    <citation type="submission" date="2020-04" db="EMBL/GenBank/DDBJ databases">
        <title>Azohydromonas sp. isolated from soil.</title>
        <authorList>
            <person name="Dahal R.H."/>
        </authorList>
    </citation>
    <scope>NUCLEOTIDE SEQUENCE [LARGE SCALE GENOMIC DNA]</scope>
    <source>
        <strain evidence="10 11">G-1-1-14</strain>
    </source>
</reference>
<comment type="similarity">
    <text evidence="2">Belongs to the binding-protein-dependent transport system permease family. CysTW subfamily.</text>
</comment>
<evidence type="ECO:0000256" key="2">
    <source>
        <dbReference type="ARBA" id="ARBA00007069"/>
    </source>
</evidence>
<evidence type="ECO:0000256" key="7">
    <source>
        <dbReference type="ARBA" id="ARBA00023136"/>
    </source>
</evidence>
<dbReference type="RefSeq" id="WP_169161524.1">
    <property type="nucleotide sequence ID" value="NZ_JABBFW010000011.1"/>
</dbReference>
<evidence type="ECO:0000256" key="5">
    <source>
        <dbReference type="ARBA" id="ARBA00022692"/>
    </source>
</evidence>
<evidence type="ECO:0000259" key="9">
    <source>
        <dbReference type="PROSITE" id="PS50928"/>
    </source>
</evidence>
<feature type="transmembrane region" description="Helical" evidence="8">
    <location>
        <begin position="210"/>
        <end position="232"/>
    </location>
</feature>
<proteinExistence type="inferred from homology"/>
<gene>
    <name evidence="10" type="ORF">HHL10_16670</name>
</gene>
<evidence type="ECO:0000256" key="3">
    <source>
        <dbReference type="ARBA" id="ARBA00022448"/>
    </source>
</evidence>
<dbReference type="Pfam" id="PF00528">
    <property type="entry name" value="BPD_transp_1"/>
    <property type="match status" value="1"/>
</dbReference>
<feature type="domain" description="ABC transmembrane type-1" evidence="9">
    <location>
        <begin position="114"/>
        <end position="330"/>
    </location>
</feature>
<dbReference type="GO" id="GO:0055085">
    <property type="term" value="P:transmembrane transport"/>
    <property type="evidence" value="ECO:0007669"/>
    <property type="project" value="InterPro"/>
</dbReference>
<dbReference type="InterPro" id="IPR000515">
    <property type="entry name" value="MetI-like"/>
</dbReference>
<evidence type="ECO:0000256" key="4">
    <source>
        <dbReference type="ARBA" id="ARBA00022475"/>
    </source>
</evidence>
<dbReference type="PROSITE" id="PS50928">
    <property type="entry name" value="ABC_TM1"/>
    <property type="match status" value="1"/>
</dbReference>
<evidence type="ECO:0000256" key="8">
    <source>
        <dbReference type="RuleBase" id="RU363032"/>
    </source>
</evidence>
<feature type="transmembrane region" description="Helical" evidence="8">
    <location>
        <begin position="48"/>
        <end position="73"/>
    </location>
</feature>
<feature type="transmembrane region" description="Helical" evidence="8">
    <location>
        <begin position="114"/>
        <end position="137"/>
    </location>
</feature>
<keyword evidence="11" id="KW-1185">Reference proteome</keyword>
<protein>
    <submittedName>
        <fullName evidence="10">ABC transporter permease subunit</fullName>
    </submittedName>
</protein>
<feature type="transmembrane region" description="Helical" evidence="8">
    <location>
        <begin position="149"/>
        <end position="169"/>
    </location>
</feature>
<comment type="subcellular location">
    <subcellularLocation>
        <location evidence="1 8">Cell membrane</location>
        <topology evidence="1 8">Multi-pass membrane protein</topology>
    </subcellularLocation>
</comment>
<dbReference type="SUPFAM" id="SSF161098">
    <property type="entry name" value="MetI-like"/>
    <property type="match status" value="1"/>
</dbReference>